<dbReference type="Proteomes" id="UP001324634">
    <property type="component" value="Chromosome"/>
</dbReference>
<dbReference type="InterPro" id="IPR009057">
    <property type="entry name" value="Homeodomain-like_sf"/>
</dbReference>
<evidence type="ECO:0000256" key="1">
    <source>
        <dbReference type="ARBA" id="ARBA00023125"/>
    </source>
</evidence>
<keyword evidence="1 2" id="KW-0238">DNA-binding</keyword>
<dbReference type="KEGG" id="psti:SOO65_06970"/>
<dbReference type="AlphaFoldDB" id="A0AAX4HTH2"/>
<evidence type="ECO:0000259" key="3">
    <source>
        <dbReference type="PROSITE" id="PS50977"/>
    </source>
</evidence>
<dbReference type="InterPro" id="IPR001647">
    <property type="entry name" value="HTH_TetR"/>
</dbReference>
<organism evidence="4 5">
    <name type="scientific">Peredibacter starrii</name>
    <dbReference type="NCBI Taxonomy" id="28202"/>
    <lineage>
        <taxon>Bacteria</taxon>
        <taxon>Pseudomonadati</taxon>
        <taxon>Bdellovibrionota</taxon>
        <taxon>Bacteriovoracia</taxon>
        <taxon>Bacteriovoracales</taxon>
        <taxon>Bacteriovoracaceae</taxon>
        <taxon>Peredibacter</taxon>
    </lineage>
</organism>
<accession>A0AAX4HTH2</accession>
<dbReference type="PANTHER" id="PTHR43479:SF11">
    <property type="entry name" value="ACREF_ENVCD OPERON REPRESSOR-RELATED"/>
    <property type="match status" value="1"/>
</dbReference>
<dbReference type="EMBL" id="CP139487">
    <property type="protein sequence ID" value="WPU66485.1"/>
    <property type="molecule type" value="Genomic_DNA"/>
</dbReference>
<feature type="domain" description="HTH tetR-type" evidence="3">
    <location>
        <begin position="10"/>
        <end position="70"/>
    </location>
</feature>
<evidence type="ECO:0000256" key="2">
    <source>
        <dbReference type="PROSITE-ProRule" id="PRU00335"/>
    </source>
</evidence>
<dbReference type="SUPFAM" id="SSF46689">
    <property type="entry name" value="Homeodomain-like"/>
    <property type="match status" value="1"/>
</dbReference>
<dbReference type="InterPro" id="IPR050624">
    <property type="entry name" value="HTH-type_Tx_Regulator"/>
</dbReference>
<feature type="DNA-binding region" description="H-T-H motif" evidence="2">
    <location>
        <begin position="33"/>
        <end position="52"/>
    </location>
</feature>
<evidence type="ECO:0000313" key="5">
    <source>
        <dbReference type="Proteomes" id="UP001324634"/>
    </source>
</evidence>
<dbReference type="Pfam" id="PF00440">
    <property type="entry name" value="TetR_N"/>
    <property type="match status" value="1"/>
</dbReference>
<proteinExistence type="predicted"/>
<keyword evidence="5" id="KW-1185">Reference proteome</keyword>
<dbReference type="GO" id="GO:0003677">
    <property type="term" value="F:DNA binding"/>
    <property type="evidence" value="ECO:0007669"/>
    <property type="project" value="UniProtKB-UniRule"/>
</dbReference>
<reference evidence="4 5" key="1">
    <citation type="submission" date="2023-11" db="EMBL/GenBank/DDBJ databases">
        <title>Peredibacter starrii A3.12.</title>
        <authorList>
            <person name="Mitchell R.J."/>
        </authorList>
    </citation>
    <scope>NUCLEOTIDE SEQUENCE [LARGE SCALE GENOMIC DNA]</scope>
    <source>
        <strain evidence="4 5">A3.12</strain>
    </source>
</reference>
<dbReference type="RefSeq" id="WP_321398740.1">
    <property type="nucleotide sequence ID" value="NZ_CP139487.1"/>
</dbReference>
<sequence>MAKATNTNIEERKKDILDAALYCFLNFGYSKTSMDDVAKKAGISRPLIYLKFKNKEDLLLGLFDYVMEGRLEEAEKVVDQNNLTKKEKLWRMIEIIKVEPWGKISGCPMSQEFFNTCCDMDEKNFEKFEKTKLKILTEILGDKFEAEVFMMASDGLLEDTPTCTILKKRLEVLIDKFGK</sequence>
<dbReference type="PANTHER" id="PTHR43479">
    <property type="entry name" value="ACREF/ENVCD OPERON REPRESSOR-RELATED"/>
    <property type="match status" value="1"/>
</dbReference>
<dbReference type="PROSITE" id="PS50977">
    <property type="entry name" value="HTH_TETR_2"/>
    <property type="match status" value="1"/>
</dbReference>
<gene>
    <name evidence="4" type="ORF">SOO65_06970</name>
</gene>
<evidence type="ECO:0000313" key="4">
    <source>
        <dbReference type="EMBL" id="WPU66485.1"/>
    </source>
</evidence>
<dbReference type="PRINTS" id="PR00455">
    <property type="entry name" value="HTHTETR"/>
</dbReference>
<protein>
    <submittedName>
        <fullName evidence="4">TetR/AcrR family transcriptional regulator</fullName>
    </submittedName>
</protein>
<dbReference type="Gene3D" id="1.10.357.10">
    <property type="entry name" value="Tetracycline Repressor, domain 2"/>
    <property type="match status" value="1"/>
</dbReference>
<name>A0AAX4HTH2_9BACT</name>